<sequence>MSAIKRSYKVFIGLGVVGAAVAMVFLLSGVVHSSDGSRELTGKAEAKTVEVSTKIPGRVIQIKVKEGQTVKAGDVLAQIDDSDLKGNEQQVLAGIAAAEGSIAKAGAAVDYAEASSGAALEKARAGLAKAQADEVLAEKTYQRLEELWKSGAISQMDLDKAKHDYDAAQAGVAAAEGDLATAGAAQTQVDLYRADARSAQAALDKSQADLQIVRNNLKETVIKAPCDGVITAVNIEEKELVSSGFALMSVTDYQENWVNLKVPQNLLGQLAVGNPLEVYLPGEEGKTIKGTIEDISSKPEFATARATNDRGEKDIISYNVKIRTDSAELKPGMNVSVKF</sequence>
<dbReference type="EMBL" id="CP002547">
    <property type="protein sequence ID" value="ADY57260.1"/>
    <property type="molecule type" value="Genomic_DNA"/>
</dbReference>
<proteinExistence type="predicted"/>
<reference evidence="4 5" key="1">
    <citation type="journal article" date="2011" name="Stand. Genomic Sci.">
        <title>Complete genome sequence of Syntrophobotulus glycolicus type strain (FlGlyR).</title>
        <authorList>
            <person name="Han C."/>
            <person name="Mwirichia R."/>
            <person name="Chertkov O."/>
            <person name="Held B."/>
            <person name="Lapidus A."/>
            <person name="Nolan M."/>
            <person name="Lucas S."/>
            <person name="Hammon N."/>
            <person name="Deshpande S."/>
            <person name="Cheng J.F."/>
            <person name="Tapia R."/>
            <person name="Goodwin L."/>
            <person name="Pitluck S."/>
            <person name="Huntemann M."/>
            <person name="Liolios K."/>
            <person name="Ivanova N."/>
            <person name="Pagani I."/>
            <person name="Mavromatis K."/>
            <person name="Ovchinikova G."/>
            <person name="Pati A."/>
            <person name="Chen A."/>
            <person name="Palaniappan K."/>
            <person name="Land M."/>
            <person name="Hauser L."/>
            <person name="Brambilla E.M."/>
            <person name="Rohde M."/>
            <person name="Spring S."/>
            <person name="Sikorski J."/>
            <person name="Goker M."/>
            <person name="Woyke T."/>
            <person name="Bristow J."/>
            <person name="Eisen J.A."/>
            <person name="Markowitz V."/>
            <person name="Hugenholtz P."/>
            <person name="Kyrpides N.C."/>
            <person name="Klenk H.P."/>
            <person name="Detter J.C."/>
        </authorList>
    </citation>
    <scope>NUCLEOTIDE SEQUENCE [LARGE SCALE GENOMIC DNA]</scope>
    <source>
        <strain evidence="5">DSM 8271 / FlGlyR</strain>
    </source>
</reference>
<gene>
    <name evidence="4" type="ordered locus">Sgly_2991</name>
</gene>
<dbReference type="OrthoDB" id="250565at2"/>
<evidence type="ECO:0000259" key="2">
    <source>
        <dbReference type="Pfam" id="PF25917"/>
    </source>
</evidence>
<dbReference type="Pfam" id="PF25954">
    <property type="entry name" value="Beta-barrel_RND_2"/>
    <property type="match status" value="1"/>
</dbReference>
<dbReference type="eggNOG" id="COG1566">
    <property type="taxonomic scope" value="Bacteria"/>
</dbReference>
<dbReference type="InterPro" id="IPR058624">
    <property type="entry name" value="MdtA-like_HH"/>
</dbReference>
<dbReference type="Pfam" id="PF25876">
    <property type="entry name" value="HH_MFP_RND"/>
    <property type="match status" value="1"/>
</dbReference>
<dbReference type="SUPFAM" id="SSF111369">
    <property type="entry name" value="HlyD-like secretion proteins"/>
    <property type="match status" value="3"/>
</dbReference>
<evidence type="ECO:0000313" key="4">
    <source>
        <dbReference type="EMBL" id="ADY57260.1"/>
    </source>
</evidence>
<dbReference type="Gene3D" id="2.40.30.170">
    <property type="match status" value="1"/>
</dbReference>
<dbReference type="Gene3D" id="1.10.287.470">
    <property type="entry name" value="Helix hairpin bin"/>
    <property type="match status" value="1"/>
</dbReference>
<feature type="domain" description="Multidrug resistance protein MdtA-like alpha-helical hairpin" evidence="1">
    <location>
        <begin position="120"/>
        <end position="182"/>
    </location>
</feature>
<feature type="domain" description="Multidrug resistance protein MdtA-like barrel-sandwich hybrid" evidence="2">
    <location>
        <begin position="48"/>
        <end position="251"/>
    </location>
</feature>
<evidence type="ECO:0000313" key="5">
    <source>
        <dbReference type="Proteomes" id="UP000007488"/>
    </source>
</evidence>
<accession>F0SZT9</accession>
<dbReference type="PRINTS" id="PR01490">
    <property type="entry name" value="RTXTOXIND"/>
</dbReference>
<dbReference type="STRING" id="645991.Sgly_2991"/>
<dbReference type="AlphaFoldDB" id="F0SZT9"/>
<dbReference type="PANTHER" id="PTHR30438:SF2">
    <property type="entry name" value="MEMBRANE PROTEIN"/>
    <property type="match status" value="1"/>
</dbReference>
<evidence type="ECO:0000259" key="3">
    <source>
        <dbReference type="Pfam" id="PF25954"/>
    </source>
</evidence>
<protein>
    <submittedName>
        <fullName evidence="4">Secretion protein HlyD family protein</fullName>
    </submittedName>
</protein>
<dbReference type="KEGG" id="sgy:Sgly_2991"/>
<dbReference type="InterPro" id="IPR058625">
    <property type="entry name" value="MdtA-like_BSH"/>
</dbReference>
<dbReference type="HOGENOM" id="CLU_018816_6_1_9"/>
<dbReference type="PANTHER" id="PTHR30438">
    <property type="entry name" value="36 KDA ANTIGEN-RELATED"/>
    <property type="match status" value="1"/>
</dbReference>
<reference evidence="5" key="2">
    <citation type="submission" date="2011-02" db="EMBL/GenBank/DDBJ databases">
        <title>The complete genome of Syntrophobotulus glycolicus DSM 8271.</title>
        <authorList>
            <person name="Lucas S."/>
            <person name="Copeland A."/>
            <person name="Lapidus A."/>
            <person name="Bruce D."/>
            <person name="Goodwin L."/>
            <person name="Pitluck S."/>
            <person name="Kyrpides N."/>
            <person name="Mavromatis K."/>
            <person name="Pagani I."/>
            <person name="Ivanova N."/>
            <person name="Mikhailova N."/>
            <person name="Chertkov O."/>
            <person name="Held B."/>
            <person name="Detter J.C."/>
            <person name="Tapia R."/>
            <person name="Han C."/>
            <person name="Land M."/>
            <person name="Hauser L."/>
            <person name="Markowitz V."/>
            <person name="Cheng J.-F."/>
            <person name="Hugenholtz P."/>
            <person name="Woyke T."/>
            <person name="Wu D."/>
            <person name="Spring S."/>
            <person name="Schroeder M."/>
            <person name="Brambilla E."/>
            <person name="Klenk H.-P."/>
            <person name="Eisen J.A."/>
        </authorList>
    </citation>
    <scope>NUCLEOTIDE SEQUENCE [LARGE SCALE GENOMIC DNA]</scope>
    <source>
        <strain evidence="5">DSM 8271 / FlGlyR</strain>
    </source>
</reference>
<dbReference type="Gene3D" id="2.40.50.100">
    <property type="match status" value="1"/>
</dbReference>
<dbReference type="RefSeq" id="WP_013626032.1">
    <property type="nucleotide sequence ID" value="NC_015172.1"/>
</dbReference>
<evidence type="ECO:0000259" key="1">
    <source>
        <dbReference type="Pfam" id="PF25876"/>
    </source>
</evidence>
<dbReference type="Proteomes" id="UP000007488">
    <property type="component" value="Chromosome"/>
</dbReference>
<name>F0SZT9_SYNGF</name>
<feature type="domain" description="CusB-like beta-barrel" evidence="3">
    <location>
        <begin position="257"/>
        <end position="338"/>
    </location>
</feature>
<organism evidence="4 5">
    <name type="scientific">Syntrophobotulus glycolicus (strain DSM 8271 / FlGlyR)</name>
    <dbReference type="NCBI Taxonomy" id="645991"/>
    <lineage>
        <taxon>Bacteria</taxon>
        <taxon>Bacillati</taxon>
        <taxon>Bacillota</taxon>
        <taxon>Clostridia</taxon>
        <taxon>Eubacteriales</taxon>
        <taxon>Desulfitobacteriaceae</taxon>
        <taxon>Syntrophobotulus</taxon>
    </lineage>
</organism>
<dbReference type="Pfam" id="PF25917">
    <property type="entry name" value="BSH_RND"/>
    <property type="match status" value="1"/>
</dbReference>
<dbReference type="InterPro" id="IPR058792">
    <property type="entry name" value="Beta-barrel_RND_2"/>
</dbReference>
<dbReference type="GO" id="GO:0005886">
    <property type="term" value="C:plasma membrane"/>
    <property type="evidence" value="ECO:0007669"/>
    <property type="project" value="TreeGrafter"/>
</dbReference>
<keyword evidence="5" id="KW-1185">Reference proteome</keyword>